<dbReference type="InterPro" id="IPR035069">
    <property type="entry name" value="TTHA1013/TTHA0281-like"/>
</dbReference>
<dbReference type="InterPro" id="IPR008651">
    <property type="entry name" value="Uncharacterised_HicB"/>
</dbReference>
<organism evidence="1 2">
    <name type="scientific">Polaromonas vacuolata</name>
    <dbReference type="NCBI Taxonomy" id="37448"/>
    <lineage>
        <taxon>Bacteria</taxon>
        <taxon>Pseudomonadati</taxon>
        <taxon>Pseudomonadota</taxon>
        <taxon>Betaproteobacteria</taxon>
        <taxon>Burkholderiales</taxon>
        <taxon>Comamonadaceae</taxon>
        <taxon>Polaromonas</taxon>
    </lineage>
</organism>
<name>A0A6H2HAF6_9BURK</name>
<dbReference type="AlphaFoldDB" id="A0A6H2HAF6"/>
<accession>A0A6H2HAF6</accession>
<dbReference type="EMBL" id="CP051461">
    <property type="protein sequence ID" value="QJC56861.1"/>
    <property type="molecule type" value="Genomic_DNA"/>
</dbReference>
<protein>
    <recommendedName>
        <fullName evidence="3">Antitoxin HicB</fullName>
    </recommendedName>
</protein>
<sequence length="112" mass="12165">MNTMTHMGQTARIEFDDKDNIFVGRLLGITDSISYHADTVVALRQAFVEAVDDYIETCAKIGKPVEKPANGKILLRVPPELHSAALIAAEAAGTSLNQWATKALHQAAYVID</sequence>
<dbReference type="SUPFAM" id="SSF47598">
    <property type="entry name" value="Ribbon-helix-helix"/>
    <property type="match status" value="1"/>
</dbReference>
<dbReference type="KEGG" id="pvac:HC248_02172"/>
<dbReference type="GO" id="GO:0006355">
    <property type="term" value="P:regulation of DNA-templated transcription"/>
    <property type="evidence" value="ECO:0007669"/>
    <property type="project" value="InterPro"/>
</dbReference>
<dbReference type="Proteomes" id="UP000502041">
    <property type="component" value="Chromosome"/>
</dbReference>
<dbReference type="SUPFAM" id="SSF143100">
    <property type="entry name" value="TTHA1013/TTHA0281-like"/>
    <property type="match status" value="1"/>
</dbReference>
<dbReference type="InterPro" id="IPR010985">
    <property type="entry name" value="Ribbon_hlx_hlx"/>
</dbReference>
<evidence type="ECO:0000313" key="2">
    <source>
        <dbReference type="Proteomes" id="UP000502041"/>
    </source>
</evidence>
<evidence type="ECO:0000313" key="1">
    <source>
        <dbReference type="EMBL" id="QJC56861.1"/>
    </source>
</evidence>
<evidence type="ECO:0008006" key="3">
    <source>
        <dbReference type="Google" id="ProtNLM"/>
    </source>
</evidence>
<gene>
    <name evidence="1" type="ORF">HC248_02172</name>
</gene>
<proteinExistence type="predicted"/>
<dbReference type="Pfam" id="PF05534">
    <property type="entry name" value="HicB"/>
    <property type="match status" value="1"/>
</dbReference>
<keyword evidence="2" id="KW-1185">Reference proteome</keyword>
<reference evidence="1 2" key="1">
    <citation type="submission" date="2020-04" db="EMBL/GenBank/DDBJ databases">
        <title>Complete genome of a Psychrophilic, Marine, Gas Vacuolate Bacterium Polaromonas vacuolata KCTC 22033T.</title>
        <authorList>
            <person name="Hwang K."/>
            <person name="Kim K.M."/>
        </authorList>
    </citation>
    <scope>NUCLEOTIDE SEQUENCE [LARGE SCALE GENOMIC DNA]</scope>
    <source>
        <strain evidence="1 2">KCTC 22033</strain>
    </source>
</reference>
<dbReference type="RefSeq" id="WP_168922458.1">
    <property type="nucleotide sequence ID" value="NZ_CP051461.1"/>
</dbReference>